<protein>
    <submittedName>
        <fullName evidence="9">DUF421 domain-containing protein</fullName>
    </submittedName>
</protein>
<feature type="domain" description="YetF C-terminal" evidence="8">
    <location>
        <begin position="90"/>
        <end position="222"/>
    </location>
</feature>
<evidence type="ECO:0000256" key="6">
    <source>
        <dbReference type="ARBA" id="ARBA00023136"/>
    </source>
</evidence>
<keyword evidence="5 7" id="KW-1133">Transmembrane helix</keyword>
<dbReference type="EMBL" id="JANGAC010000001">
    <property type="protein sequence ID" value="MCQ4921455.1"/>
    <property type="molecule type" value="Genomic_DNA"/>
</dbReference>
<comment type="subcellular location">
    <subcellularLocation>
        <location evidence="1">Cell membrane</location>
        <topology evidence="1">Multi-pass membrane protein</topology>
    </subcellularLocation>
</comment>
<dbReference type="Pfam" id="PF04239">
    <property type="entry name" value="DUF421"/>
    <property type="match status" value="1"/>
</dbReference>
<comment type="caution">
    <text evidence="9">The sequence shown here is derived from an EMBL/GenBank/DDBJ whole genome shotgun (WGS) entry which is preliminary data.</text>
</comment>
<reference evidence="9 10" key="1">
    <citation type="submission" date="2022-06" db="EMBL/GenBank/DDBJ databases">
        <title>Isolation of gut microbiota from human fecal samples.</title>
        <authorList>
            <person name="Pamer E.G."/>
            <person name="Barat B."/>
            <person name="Waligurski E."/>
            <person name="Medina S."/>
            <person name="Paddock L."/>
            <person name="Mostad J."/>
        </authorList>
    </citation>
    <scope>NUCLEOTIDE SEQUENCE [LARGE SCALE GENOMIC DNA]</scope>
    <source>
        <strain evidence="9 10">DFI.7.95</strain>
    </source>
</reference>
<evidence type="ECO:0000313" key="9">
    <source>
        <dbReference type="EMBL" id="MCQ4921455.1"/>
    </source>
</evidence>
<evidence type="ECO:0000256" key="7">
    <source>
        <dbReference type="SAM" id="Phobius"/>
    </source>
</evidence>
<evidence type="ECO:0000256" key="2">
    <source>
        <dbReference type="ARBA" id="ARBA00006448"/>
    </source>
</evidence>
<dbReference type="RefSeq" id="WP_256309988.1">
    <property type="nucleotide sequence ID" value="NZ_JANGAC010000001.1"/>
</dbReference>
<name>A0ABT1S4R3_9FIRM</name>
<keyword evidence="10" id="KW-1185">Reference proteome</keyword>
<feature type="transmembrane region" description="Helical" evidence="7">
    <location>
        <begin position="15"/>
        <end position="34"/>
    </location>
</feature>
<evidence type="ECO:0000256" key="4">
    <source>
        <dbReference type="ARBA" id="ARBA00022692"/>
    </source>
</evidence>
<gene>
    <name evidence="9" type="ORF">NE686_00035</name>
</gene>
<organism evidence="9 10">
    <name type="scientific">Tissierella carlieri</name>
    <dbReference type="NCBI Taxonomy" id="689904"/>
    <lineage>
        <taxon>Bacteria</taxon>
        <taxon>Bacillati</taxon>
        <taxon>Bacillota</taxon>
        <taxon>Tissierellia</taxon>
        <taxon>Tissierellales</taxon>
        <taxon>Tissierellaceae</taxon>
        <taxon>Tissierella</taxon>
    </lineage>
</organism>
<evidence type="ECO:0000313" key="10">
    <source>
        <dbReference type="Proteomes" id="UP001524478"/>
    </source>
</evidence>
<sequence>MNVFGVIKNISLLEYLIRTLAVGIISFLVGRFIMKRAINQFTAYDFTVVWILGAIIAAPLIDGEISFTYIIIPLLTLFFWHYIVSLLSFKNRNLGLFFNGKPMILIEDGKIIRKNFKKQFINIDLFLSQLRLKNIFDISEVKYAILEPDGHLSVIKKEPNRYITPADLNLTAKPISLPVVVINDGKLFEENLKNLKLNKEWLMNNLSMYDIDDVSKVYLATIDNYKKLYIAKKDI</sequence>
<dbReference type="PANTHER" id="PTHR34582">
    <property type="entry name" value="UPF0702 TRANSMEMBRANE PROTEIN YCAP"/>
    <property type="match status" value="1"/>
</dbReference>
<evidence type="ECO:0000256" key="1">
    <source>
        <dbReference type="ARBA" id="ARBA00004651"/>
    </source>
</evidence>
<accession>A0ABT1S4R3</accession>
<keyword evidence="3" id="KW-1003">Cell membrane</keyword>
<feature type="transmembrane region" description="Helical" evidence="7">
    <location>
        <begin position="41"/>
        <end position="61"/>
    </location>
</feature>
<dbReference type="Gene3D" id="3.30.240.20">
    <property type="entry name" value="bsu07140 like domains"/>
    <property type="match status" value="2"/>
</dbReference>
<evidence type="ECO:0000259" key="8">
    <source>
        <dbReference type="Pfam" id="PF04239"/>
    </source>
</evidence>
<evidence type="ECO:0000256" key="5">
    <source>
        <dbReference type="ARBA" id="ARBA00022989"/>
    </source>
</evidence>
<dbReference type="PANTHER" id="PTHR34582:SF6">
    <property type="entry name" value="UPF0702 TRANSMEMBRANE PROTEIN YCAP"/>
    <property type="match status" value="1"/>
</dbReference>
<keyword evidence="6 7" id="KW-0472">Membrane</keyword>
<evidence type="ECO:0000256" key="3">
    <source>
        <dbReference type="ARBA" id="ARBA00022475"/>
    </source>
</evidence>
<comment type="similarity">
    <text evidence="2">Belongs to the UPF0702 family.</text>
</comment>
<feature type="transmembrane region" description="Helical" evidence="7">
    <location>
        <begin position="67"/>
        <end position="89"/>
    </location>
</feature>
<keyword evidence="4 7" id="KW-0812">Transmembrane</keyword>
<dbReference type="InterPro" id="IPR007353">
    <property type="entry name" value="DUF421"/>
</dbReference>
<dbReference type="Proteomes" id="UP001524478">
    <property type="component" value="Unassembled WGS sequence"/>
</dbReference>
<dbReference type="InterPro" id="IPR023090">
    <property type="entry name" value="UPF0702_alpha/beta_dom_sf"/>
</dbReference>
<proteinExistence type="inferred from homology"/>